<proteinExistence type="predicted"/>
<dbReference type="Pfam" id="PF13231">
    <property type="entry name" value="PMT_2"/>
    <property type="match status" value="1"/>
</dbReference>
<organism evidence="10 11">
    <name type="scientific">Maribacter flavus</name>
    <dbReference type="NCBI Taxonomy" id="1658664"/>
    <lineage>
        <taxon>Bacteria</taxon>
        <taxon>Pseudomonadati</taxon>
        <taxon>Bacteroidota</taxon>
        <taxon>Flavobacteriia</taxon>
        <taxon>Flavobacteriales</taxon>
        <taxon>Flavobacteriaceae</taxon>
        <taxon>Maribacter</taxon>
    </lineage>
</organism>
<feature type="domain" description="Glycosyltransferase RgtA/B/C/D-like" evidence="9">
    <location>
        <begin position="49"/>
        <end position="202"/>
    </location>
</feature>
<gene>
    <name evidence="10" type="ORF">F0361_08310</name>
</gene>
<dbReference type="GO" id="GO:0016763">
    <property type="term" value="F:pentosyltransferase activity"/>
    <property type="evidence" value="ECO:0007669"/>
    <property type="project" value="TreeGrafter"/>
</dbReference>
<keyword evidence="5 8" id="KW-0812">Transmembrane</keyword>
<evidence type="ECO:0000256" key="3">
    <source>
        <dbReference type="ARBA" id="ARBA00022676"/>
    </source>
</evidence>
<comment type="caution">
    <text evidence="10">The sequence shown here is derived from an EMBL/GenBank/DDBJ whole genome shotgun (WGS) entry which is preliminary data.</text>
</comment>
<evidence type="ECO:0000256" key="7">
    <source>
        <dbReference type="ARBA" id="ARBA00023136"/>
    </source>
</evidence>
<dbReference type="PANTHER" id="PTHR33908:SF11">
    <property type="entry name" value="MEMBRANE PROTEIN"/>
    <property type="match status" value="1"/>
</dbReference>
<keyword evidence="3" id="KW-0328">Glycosyltransferase</keyword>
<feature type="transmembrane region" description="Helical" evidence="8">
    <location>
        <begin position="286"/>
        <end position="305"/>
    </location>
</feature>
<dbReference type="InterPro" id="IPR050297">
    <property type="entry name" value="LipidA_mod_glycosyltrf_83"/>
</dbReference>
<dbReference type="EMBL" id="VUOE01000001">
    <property type="protein sequence ID" value="KAA2219586.1"/>
    <property type="molecule type" value="Genomic_DNA"/>
</dbReference>
<feature type="transmembrane region" description="Helical" evidence="8">
    <location>
        <begin position="148"/>
        <end position="172"/>
    </location>
</feature>
<evidence type="ECO:0000256" key="8">
    <source>
        <dbReference type="SAM" id="Phobius"/>
    </source>
</evidence>
<comment type="subcellular location">
    <subcellularLocation>
        <location evidence="1">Cell membrane</location>
        <topology evidence="1">Multi-pass membrane protein</topology>
    </subcellularLocation>
</comment>
<evidence type="ECO:0000256" key="2">
    <source>
        <dbReference type="ARBA" id="ARBA00022475"/>
    </source>
</evidence>
<feature type="transmembrane region" description="Helical" evidence="8">
    <location>
        <begin position="69"/>
        <end position="90"/>
    </location>
</feature>
<accession>A0A5B2TYF6</accession>
<evidence type="ECO:0000256" key="5">
    <source>
        <dbReference type="ARBA" id="ARBA00022692"/>
    </source>
</evidence>
<feature type="transmembrane region" description="Helical" evidence="8">
    <location>
        <begin position="9"/>
        <end position="31"/>
    </location>
</feature>
<keyword evidence="4 10" id="KW-0808">Transferase</keyword>
<evidence type="ECO:0000259" key="9">
    <source>
        <dbReference type="Pfam" id="PF13231"/>
    </source>
</evidence>
<dbReference type="AlphaFoldDB" id="A0A5B2TYF6"/>
<feature type="transmembrane region" description="Helical" evidence="8">
    <location>
        <begin position="184"/>
        <end position="204"/>
    </location>
</feature>
<evidence type="ECO:0000313" key="11">
    <source>
        <dbReference type="Proteomes" id="UP000323188"/>
    </source>
</evidence>
<feature type="transmembrane region" description="Helical" evidence="8">
    <location>
        <begin position="317"/>
        <end position="339"/>
    </location>
</feature>
<evidence type="ECO:0000313" key="10">
    <source>
        <dbReference type="EMBL" id="KAA2219586.1"/>
    </source>
</evidence>
<keyword evidence="6 8" id="KW-1133">Transmembrane helix</keyword>
<evidence type="ECO:0000256" key="4">
    <source>
        <dbReference type="ARBA" id="ARBA00022679"/>
    </source>
</evidence>
<reference evidence="10 11" key="1">
    <citation type="submission" date="2019-09" db="EMBL/GenBank/DDBJ databases">
        <authorList>
            <person name="Khan S.A."/>
            <person name="Jeon C.O."/>
            <person name="Chun B.H."/>
            <person name="Jeong S.E."/>
        </authorList>
    </citation>
    <scope>NUCLEOTIDE SEQUENCE [LARGE SCALE GENOMIC DNA]</scope>
    <source>
        <strain evidence="10 11">KCTC 42508</strain>
    </source>
</reference>
<dbReference type="RefSeq" id="WP_154917995.1">
    <property type="nucleotide sequence ID" value="NZ_VUOE01000001.1"/>
</dbReference>
<keyword evidence="7 8" id="KW-0472">Membrane</keyword>
<feature type="transmembrane region" description="Helical" evidence="8">
    <location>
        <begin position="263"/>
        <end position="280"/>
    </location>
</feature>
<feature type="transmembrane region" description="Helical" evidence="8">
    <location>
        <begin position="102"/>
        <end position="120"/>
    </location>
</feature>
<dbReference type="Proteomes" id="UP000323188">
    <property type="component" value="Unassembled WGS sequence"/>
</dbReference>
<dbReference type="InterPro" id="IPR038731">
    <property type="entry name" value="RgtA/B/C-like"/>
</dbReference>
<evidence type="ECO:0000256" key="6">
    <source>
        <dbReference type="ARBA" id="ARBA00022989"/>
    </source>
</evidence>
<feature type="transmembrane region" description="Helical" evidence="8">
    <location>
        <begin position="228"/>
        <end position="251"/>
    </location>
</feature>
<dbReference type="GO" id="GO:0009103">
    <property type="term" value="P:lipopolysaccharide biosynthetic process"/>
    <property type="evidence" value="ECO:0007669"/>
    <property type="project" value="UniProtKB-ARBA"/>
</dbReference>
<dbReference type="PANTHER" id="PTHR33908">
    <property type="entry name" value="MANNOSYLTRANSFERASE YKCB-RELATED"/>
    <property type="match status" value="1"/>
</dbReference>
<protein>
    <submittedName>
        <fullName evidence="10">Glycosyltransferase family 39 protein</fullName>
    </submittedName>
</protein>
<keyword evidence="2" id="KW-1003">Cell membrane</keyword>
<sequence length="556" mass="65281">MSEKIPRQFYYFLTAFFVLNLIQSAFTELIFDEAYYWYYSQNMAWGFFDHPPLVALLIKISSLFFNGELGVRFMSCVISALNLVILWLLIDRPEKNRFIPHFFILVFSMTLLNAYGFFTLPDTPLLFFTSCFLLTYKHFLKDPKYSTAILLGIFMAALMYSKYHAVLVIVFVLLSNLNLVKSKYAWLSVLVALLCYAPHFYWLYENDFVSIKYHLYERPNDAYQFEKYTLGFFVNLIALFGLTFPLIYYALLKTKGKDLFNRALLFLTYGVILFFFISSFNRRVQTQWIIIICIPLVVIVYNFMLEHKQVLKWMVRLGIINAFLILYLRAGLIYQPLLFDFHYESHGNKTWVDGIREEVGEIPVVFENSYRNAPMYEFYSGGIPTFSLNNVMYRKNQYSIDTSEERVRGKKVAYLSKYINDNTFSYTKPDGWVYKGKYISDFDSYRKLECTLKEETVSLGGSDYHLQVFNPYNFDIELSKLKFSVAYLSPYKNTLGLKRIAPKPVEENLPFLTKKDTTHFLVEIPQYDTEKVGYIRIVISENGLYPGLNSKPIPVN</sequence>
<evidence type="ECO:0000256" key="1">
    <source>
        <dbReference type="ARBA" id="ARBA00004651"/>
    </source>
</evidence>
<name>A0A5B2TYF6_9FLAO</name>
<dbReference type="GO" id="GO:0005886">
    <property type="term" value="C:plasma membrane"/>
    <property type="evidence" value="ECO:0007669"/>
    <property type="project" value="UniProtKB-SubCell"/>
</dbReference>